<dbReference type="HAMAP" id="MF_02090">
    <property type="entry name" value="NadE_glutamine_dep"/>
    <property type="match status" value="1"/>
</dbReference>
<comment type="pathway">
    <text evidence="1">Cofactor biosynthesis; NAD(+) biosynthesis; NAD(+) from deamido-NAD(+) (L-Gln route): step 1/1.</text>
</comment>
<accession>A0A3B1CNY5</accession>
<dbReference type="GO" id="GO:0016740">
    <property type="term" value="F:transferase activity"/>
    <property type="evidence" value="ECO:0007669"/>
    <property type="project" value="UniProtKB-KW"/>
</dbReference>
<sequence>MKIALCQINPIIGDIEGNKKKILEGYQKGIDSGADLVILPELALTGYSPQDLIEKKEFRLIVKEATEKIASHTVTVGLIFGTISEEFDNVGTGLYNSAVLCYEGKIQFTQYKTLLPNYDVFDEVRYFESAKDVYVVPFKGERLGISICEDIWNDADYWKQRRYYRDPVQRLVDKGSTILINISASPYAYGRRKERYDMLSTLTKTNQLPLAYVCVVGAQTDLIFDGASMCLNSDGELELMGKAYEEDFFIYDTDTKYEPITYVEESYEEEVLNALTIGLKDYLAKTGFKKVLVGLSGGIDSALVTYIAVNAVGKENVHVVMMPSKFSSEGSIKDSEKLINNLGISSDKISIEPVFEKILEVLSPVFAGKHADVTEENIQARIRGLYLMALSNKFHYLLCTTGNKSEMAVGYATLYGDMSGALGVIADVYKTEVYKIAKYINREKEIIPIEIIEKAPSAELRFDQKDEDSLPPYDLLDRILKYYLEEYKEYSEIVEKIGHAEIVKKVLTLVDRNEFKRKQAAPSLRVTTKSFGYGRRFPIVQKWR</sequence>
<dbReference type="Gene3D" id="3.60.110.10">
    <property type="entry name" value="Carbon-nitrogen hydrolase"/>
    <property type="match status" value="1"/>
</dbReference>
<reference evidence="9" key="1">
    <citation type="submission" date="2018-06" db="EMBL/GenBank/DDBJ databases">
        <authorList>
            <person name="Zhirakovskaya E."/>
        </authorList>
    </citation>
    <scope>NUCLEOTIDE SEQUENCE</scope>
</reference>
<protein>
    <recommendedName>
        <fullName evidence="3">NAD(+) synthase (glutamine-hydrolyzing)</fullName>
        <ecNumber evidence="3">6.3.5.1</ecNumber>
    </recommendedName>
</protein>
<dbReference type="SUPFAM" id="SSF52402">
    <property type="entry name" value="Adenine nucleotide alpha hydrolases-like"/>
    <property type="match status" value="1"/>
</dbReference>
<dbReference type="UniPathway" id="UPA00253">
    <property type="reaction ID" value="UER00334"/>
</dbReference>
<evidence type="ECO:0000256" key="3">
    <source>
        <dbReference type="ARBA" id="ARBA00012743"/>
    </source>
</evidence>
<dbReference type="AlphaFoldDB" id="A0A3B1CNY5"/>
<dbReference type="GO" id="GO:0005524">
    <property type="term" value="F:ATP binding"/>
    <property type="evidence" value="ECO:0007669"/>
    <property type="project" value="UniProtKB-KW"/>
</dbReference>
<dbReference type="CDD" id="cd07570">
    <property type="entry name" value="GAT_Gln-NAD-synth"/>
    <property type="match status" value="1"/>
</dbReference>
<dbReference type="GO" id="GO:0004359">
    <property type="term" value="F:glutaminase activity"/>
    <property type="evidence" value="ECO:0007669"/>
    <property type="project" value="InterPro"/>
</dbReference>
<dbReference type="NCBIfam" id="NF010588">
    <property type="entry name" value="PRK13981.1"/>
    <property type="match status" value="1"/>
</dbReference>
<dbReference type="Gene3D" id="3.40.50.620">
    <property type="entry name" value="HUPs"/>
    <property type="match status" value="1"/>
</dbReference>
<dbReference type="Pfam" id="PF00795">
    <property type="entry name" value="CN_hydrolase"/>
    <property type="match status" value="1"/>
</dbReference>
<keyword evidence="9" id="KW-0315">Glutamine amidotransferase</keyword>
<dbReference type="GO" id="GO:0005737">
    <property type="term" value="C:cytoplasm"/>
    <property type="evidence" value="ECO:0007669"/>
    <property type="project" value="InterPro"/>
</dbReference>
<dbReference type="GO" id="GO:0003952">
    <property type="term" value="F:NAD+ synthase (glutamine-hydrolyzing) activity"/>
    <property type="evidence" value="ECO:0007669"/>
    <property type="project" value="UniProtKB-EC"/>
</dbReference>
<keyword evidence="9" id="KW-0808">Transferase</keyword>
<dbReference type="GO" id="GO:0009435">
    <property type="term" value="P:NAD+ biosynthetic process"/>
    <property type="evidence" value="ECO:0007669"/>
    <property type="project" value="UniProtKB-UniPathway"/>
</dbReference>
<evidence type="ECO:0000256" key="5">
    <source>
        <dbReference type="ARBA" id="ARBA00022741"/>
    </source>
</evidence>
<dbReference type="PANTHER" id="PTHR23090:SF9">
    <property type="entry name" value="GLUTAMINE-DEPENDENT NAD(+) SYNTHETASE"/>
    <property type="match status" value="1"/>
</dbReference>
<dbReference type="InterPro" id="IPR014729">
    <property type="entry name" value="Rossmann-like_a/b/a_fold"/>
</dbReference>
<dbReference type="FunFam" id="3.40.50.620:FF:000106">
    <property type="entry name" value="Glutamine-dependent NAD(+) synthetase"/>
    <property type="match status" value="1"/>
</dbReference>
<dbReference type="NCBIfam" id="TIGR00552">
    <property type="entry name" value="nadE"/>
    <property type="match status" value="1"/>
</dbReference>
<keyword evidence="4 9" id="KW-0436">Ligase</keyword>
<evidence type="ECO:0000256" key="6">
    <source>
        <dbReference type="ARBA" id="ARBA00022840"/>
    </source>
</evidence>
<keyword evidence="6" id="KW-0067">ATP-binding</keyword>
<dbReference type="PANTHER" id="PTHR23090">
    <property type="entry name" value="NH 3 /GLUTAMINE-DEPENDENT NAD + SYNTHETASE"/>
    <property type="match status" value="1"/>
</dbReference>
<dbReference type="InterPro" id="IPR003694">
    <property type="entry name" value="NAD_synthase"/>
</dbReference>
<evidence type="ECO:0000256" key="1">
    <source>
        <dbReference type="ARBA" id="ARBA00005188"/>
    </source>
</evidence>
<evidence type="ECO:0000256" key="2">
    <source>
        <dbReference type="ARBA" id="ARBA00007145"/>
    </source>
</evidence>
<feature type="domain" description="CN hydrolase" evidence="8">
    <location>
        <begin position="1"/>
        <end position="255"/>
    </location>
</feature>
<gene>
    <name evidence="9" type="ORF">MNBD_IGNAVI01-1070</name>
</gene>
<evidence type="ECO:0000259" key="8">
    <source>
        <dbReference type="PROSITE" id="PS50263"/>
    </source>
</evidence>
<comment type="similarity">
    <text evidence="2">In the C-terminal section; belongs to the NAD synthetase family.</text>
</comment>
<dbReference type="InterPro" id="IPR003010">
    <property type="entry name" value="C-N_Hydrolase"/>
</dbReference>
<dbReference type="CDD" id="cd00553">
    <property type="entry name" value="NAD_synthase"/>
    <property type="match status" value="1"/>
</dbReference>
<dbReference type="EC" id="6.3.5.1" evidence="3"/>
<dbReference type="InterPro" id="IPR014445">
    <property type="entry name" value="Gln-dep_NAD_synthase"/>
</dbReference>
<dbReference type="InterPro" id="IPR022310">
    <property type="entry name" value="NAD/GMP_synthase"/>
</dbReference>
<dbReference type="PROSITE" id="PS50263">
    <property type="entry name" value="CN_HYDROLASE"/>
    <property type="match status" value="1"/>
</dbReference>
<proteinExistence type="inferred from homology"/>
<organism evidence="9">
    <name type="scientific">hydrothermal vent metagenome</name>
    <dbReference type="NCBI Taxonomy" id="652676"/>
    <lineage>
        <taxon>unclassified sequences</taxon>
        <taxon>metagenomes</taxon>
        <taxon>ecological metagenomes</taxon>
    </lineage>
</organism>
<dbReference type="EMBL" id="UOGD01000306">
    <property type="protein sequence ID" value="VAX25668.1"/>
    <property type="molecule type" value="Genomic_DNA"/>
</dbReference>
<evidence type="ECO:0000313" key="9">
    <source>
        <dbReference type="EMBL" id="VAX25668.1"/>
    </source>
</evidence>
<dbReference type="Pfam" id="PF02540">
    <property type="entry name" value="NAD_synthase"/>
    <property type="match status" value="1"/>
</dbReference>
<evidence type="ECO:0000256" key="4">
    <source>
        <dbReference type="ARBA" id="ARBA00022598"/>
    </source>
</evidence>
<name>A0A3B1CNY5_9ZZZZ</name>
<keyword evidence="5" id="KW-0547">Nucleotide-binding</keyword>
<dbReference type="PIRSF" id="PIRSF006630">
    <property type="entry name" value="NADS_GAT"/>
    <property type="match status" value="1"/>
</dbReference>
<evidence type="ECO:0000256" key="7">
    <source>
        <dbReference type="ARBA" id="ARBA00023027"/>
    </source>
</evidence>
<dbReference type="InterPro" id="IPR036526">
    <property type="entry name" value="C-N_Hydrolase_sf"/>
</dbReference>
<keyword evidence="7" id="KW-0520">NAD</keyword>
<dbReference type="SUPFAM" id="SSF56317">
    <property type="entry name" value="Carbon-nitrogen hydrolase"/>
    <property type="match status" value="1"/>
</dbReference>